<organism evidence="1">
    <name type="scientific">marine metagenome</name>
    <dbReference type="NCBI Taxonomy" id="408172"/>
    <lineage>
        <taxon>unclassified sequences</taxon>
        <taxon>metagenomes</taxon>
        <taxon>ecological metagenomes</taxon>
    </lineage>
</organism>
<reference evidence="1" key="1">
    <citation type="submission" date="2018-05" db="EMBL/GenBank/DDBJ databases">
        <authorList>
            <person name="Lanie J.A."/>
            <person name="Ng W.-L."/>
            <person name="Kazmierczak K.M."/>
            <person name="Andrzejewski T.M."/>
            <person name="Davidsen T.M."/>
            <person name="Wayne K.J."/>
            <person name="Tettelin H."/>
            <person name="Glass J.I."/>
            <person name="Rusch D."/>
            <person name="Podicherti R."/>
            <person name="Tsui H.-C.T."/>
            <person name="Winkler M.E."/>
        </authorList>
    </citation>
    <scope>NUCLEOTIDE SEQUENCE</scope>
</reference>
<accession>A0A382DEV6</accession>
<dbReference type="AlphaFoldDB" id="A0A382DEV6"/>
<sequence length="63" mass="7470">MDEFTTFDEPLKFNPDYNWPDEGTEKDCPKCNGALTLNEKNISYKGKPWWCGTCRWQFTDEEV</sequence>
<evidence type="ECO:0000313" key="1">
    <source>
        <dbReference type="EMBL" id="SVB36514.1"/>
    </source>
</evidence>
<protein>
    <submittedName>
        <fullName evidence="1">Uncharacterized protein</fullName>
    </submittedName>
</protein>
<dbReference type="EMBL" id="UINC01038873">
    <property type="protein sequence ID" value="SVB36514.1"/>
    <property type="molecule type" value="Genomic_DNA"/>
</dbReference>
<proteinExistence type="predicted"/>
<name>A0A382DEV6_9ZZZZ</name>
<gene>
    <name evidence="1" type="ORF">METZ01_LOCUS189368</name>
</gene>